<evidence type="ECO:0000313" key="1">
    <source>
        <dbReference type="EMBL" id="GGF39911.1"/>
    </source>
</evidence>
<reference evidence="1 2" key="1">
    <citation type="journal article" date="2014" name="Int. J. Syst. Evol. Microbiol.">
        <title>Complete genome sequence of Corynebacterium casei LMG S-19264T (=DSM 44701T), isolated from a smear-ripened cheese.</title>
        <authorList>
            <consortium name="US DOE Joint Genome Institute (JGI-PGF)"/>
            <person name="Walter F."/>
            <person name="Albersmeier A."/>
            <person name="Kalinowski J."/>
            <person name="Ruckert C."/>
        </authorList>
    </citation>
    <scope>NUCLEOTIDE SEQUENCE [LARGE SCALE GENOMIC DNA]</scope>
    <source>
        <strain evidence="1 2">CGMCC 1.12976</strain>
    </source>
</reference>
<dbReference type="AlphaFoldDB" id="A0A917F0G3"/>
<sequence>MAANEDLSSRHGAALARLVGEFDHLGVLTRDGLVLEFGAPDDERLFWDSRLLSWGDFSAVTVDGSIRSMTLGWTEHPVDPRLVAPIPLCVVEELETWNQLVKAAVDSGLPFEVVGWPEKNASDDADARTENSRRIRFATRLSLVLTDGTVDHYWRRVS</sequence>
<name>A0A917F0G3_9MICO</name>
<dbReference type="EMBL" id="BMGP01000007">
    <property type="protein sequence ID" value="GGF39911.1"/>
    <property type="molecule type" value="Genomic_DNA"/>
</dbReference>
<proteinExistence type="predicted"/>
<accession>A0A917F0G3</accession>
<dbReference type="Proteomes" id="UP000598775">
    <property type="component" value="Unassembled WGS sequence"/>
</dbReference>
<dbReference type="RefSeq" id="WP_188680843.1">
    <property type="nucleotide sequence ID" value="NZ_BMGP01000007.1"/>
</dbReference>
<gene>
    <name evidence="1" type="ORF">GCM10011399_36010</name>
</gene>
<comment type="caution">
    <text evidence="1">The sequence shown here is derived from an EMBL/GenBank/DDBJ whole genome shotgun (WGS) entry which is preliminary data.</text>
</comment>
<evidence type="ECO:0000313" key="2">
    <source>
        <dbReference type="Proteomes" id="UP000598775"/>
    </source>
</evidence>
<organism evidence="1 2">
    <name type="scientific">Subtercola lobariae</name>
    <dbReference type="NCBI Taxonomy" id="1588641"/>
    <lineage>
        <taxon>Bacteria</taxon>
        <taxon>Bacillati</taxon>
        <taxon>Actinomycetota</taxon>
        <taxon>Actinomycetes</taxon>
        <taxon>Micrococcales</taxon>
        <taxon>Microbacteriaceae</taxon>
        <taxon>Subtercola</taxon>
    </lineage>
</organism>
<keyword evidence="2" id="KW-1185">Reference proteome</keyword>
<protein>
    <submittedName>
        <fullName evidence="1">Uncharacterized protein</fullName>
    </submittedName>
</protein>